<feature type="signal peptide" evidence="2">
    <location>
        <begin position="1"/>
        <end position="23"/>
    </location>
</feature>
<protein>
    <recommendedName>
        <fullName evidence="5">Lipoprotein</fullName>
    </recommendedName>
</protein>
<dbReference type="AlphaFoldDB" id="A0A1M5MBU1"/>
<dbReference type="RefSeq" id="WP_073175544.1">
    <property type="nucleotide sequence ID" value="NZ_FQVE01000007.1"/>
</dbReference>
<evidence type="ECO:0000313" key="4">
    <source>
        <dbReference type="Proteomes" id="UP000184108"/>
    </source>
</evidence>
<reference evidence="4" key="1">
    <citation type="submission" date="2016-11" db="EMBL/GenBank/DDBJ databases">
        <authorList>
            <person name="Varghese N."/>
            <person name="Submissions S."/>
        </authorList>
    </citation>
    <scope>NUCLEOTIDE SEQUENCE [LARGE SCALE GENOMIC DNA]</scope>
    <source>
        <strain evidence="4">YR203</strain>
    </source>
</reference>
<evidence type="ECO:0008006" key="5">
    <source>
        <dbReference type="Google" id="ProtNLM"/>
    </source>
</evidence>
<feature type="compositionally biased region" description="Gly residues" evidence="1">
    <location>
        <begin position="192"/>
        <end position="211"/>
    </location>
</feature>
<accession>A0A1M5MBU1</accession>
<feature type="region of interest" description="Disordered" evidence="1">
    <location>
        <begin position="180"/>
        <end position="223"/>
    </location>
</feature>
<evidence type="ECO:0000256" key="1">
    <source>
        <dbReference type="SAM" id="MobiDB-lite"/>
    </source>
</evidence>
<dbReference type="EMBL" id="FQVE01000007">
    <property type="protein sequence ID" value="SHG74681.1"/>
    <property type="molecule type" value="Genomic_DNA"/>
</dbReference>
<name>A0A1M5MBU1_9FLAO</name>
<organism evidence="3 4">
    <name type="scientific">Chryseobacterium vrystaatense</name>
    <dbReference type="NCBI Taxonomy" id="307480"/>
    <lineage>
        <taxon>Bacteria</taxon>
        <taxon>Pseudomonadati</taxon>
        <taxon>Bacteroidota</taxon>
        <taxon>Flavobacteriia</taxon>
        <taxon>Flavobacteriales</taxon>
        <taxon>Weeksellaceae</taxon>
        <taxon>Chryseobacterium group</taxon>
        <taxon>Chryseobacterium</taxon>
    </lineage>
</organism>
<keyword evidence="2" id="KW-0732">Signal</keyword>
<gene>
    <name evidence="3" type="ORF">SAMN02787073_4788</name>
</gene>
<evidence type="ECO:0000313" key="3">
    <source>
        <dbReference type="EMBL" id="SHG74681.1"/>
    </source>
</evidence>
<evidence type="ECO:0000256" key="2">
    <source>
        <dbReference type="SAM" id="SignalP"/>
    </source>
</evidence>
<dbReference type="Proteomes" id="UP000184108">
    <property type="component" value="Unassembled WGS sequence"/>
</dbReference>
<feature type="chain" id="PRO_5012725537" description="Lipoprotein" evidence="2">
    <location>
        <begin position="24"/>
        <end position="434"/>
    </location>
</feature>
<sequence length="434" mass="47928">MMKNLVPRLLLLMMIFVSLNSCRTDEMASTTEQTQKEKIAFFARFENENILSKNATSSNYAIPFGNSMLAYFKNYPEKKIELENKYGTVDLRISSQDLDLDNGRKLLMFPMLTDGKVTAVMGGIVNAERDYLYFDVYKEGHPDRSYLIKTFQEYYDTKTVSKNDSNNPTNVGEVIIIVKKPQLTQPDPWDPTGGGHDMGGGSDDYSNGGGNPNPANPTNTDPCEQTKSMLLDQKVKDAVDDLKDHMSSGKGGEKGWKFNKDGNATETTENGPHSVVIGDPSLLNGSYHNHTGTKVDIFSATDIDTLLEIARYQSIGNTGNAFSGMVAPNGIHYVIHFNGSHSDLPPSGAFSEVDLEVLKISQYRNQIKLLSDTSGIYCNSQTGKLNSKGLEKLFMNTLKAMGLENKIILQRIDDDGIKTIKQNVDGTLNPVPCI</sequence>
<proteinExistence type="predicted"/>